<keyword evidence="2" id="KW-0479">Metal-binding</keyword>
<dbReference type="InterPro" id="IPR036396">
    <property type="entry name" value="Cyt_P450_sf"/>
</dbReference>
<dbReference type="SUPFAM" id="SSF48264">
    <property type="entry name" value="Cytochrome P450"/>
    <property type="match status" value="1"/>
</dbReference>
<evidence type="ECO:0000256" key="2">
    <source>
        <dbReference type="RuleBase" id="RU000461"/>
    </source>
</evidence>
<gene>
    <name evidence="3" type="ORF">MCNF_11600</name>
</gene>
<keyword evidence="4" id="KW-1185">Reference proteome</keyword>
<dbReference type="GO" id="GO:0008395">
    <property type="term" value="F:steroid hydroxylase activity"/>
    <property type="evidence" value="ECO:0007669"/>
    <property type="project" value="TreeGrafter"/>
</dbReference>
<dbReference type="GO" id="GO:0006707">
    <property type="term" value="P:cholesterol catabolic process"/>
    <property type="evidence" value="ECO:0007669"/>
    <property type="project" value="TreeGrafter"/>
</dbReference>
<protein>
    <recommendedName>
        <fullName evidence="5">Cytochrome P450</fullName>
    </recommendedName>
</protein>
<accession>A0A7I7XTH8</accession>
<evidence type="ECO:0000313" key="3">
    <source>
        <dbReference type="EMBL" id="BBZ32555.1"/>
    </source>
</evidence>
<dbReference type="InterPro" id="IPR001128">
    <property type="entry name" value="Cyt_P450"/>
</dbReference>
<dbReference type="PANTHER" id="PTHR46696:SF4">
    <property type="entry name" value="BIOTIN BIOSYNTHESIS CYTOCHROME P450"/>
    <property type="match status" value="1"/>
</dbReference>
<evidence type="ECO:0000313" key="4">
    <source>
        <dbReference type="Proteomes" id="UP000466931"/>
    </source>
</evidence>
<organism evidence="3 4">
    <name type="scientific">Mycolicibacterium confluentis</name>
    <dbReference type="NCBI Taxonomy" id="28047"/>
    <lineage>
        <taxon>Bacteria</taxon>
        <taxon>Bacillati</taxon>
        <taxon>Actinomycetota</taxon>
        <taxon>Actinomycetes</taxon>
        <taxon>Mycobacteriales</taxon>
        <taxon>Mycobacteriaceae</taxon>
        <taxon>Mycolicibacterium</taxon>
    </lineage>
</organism>
<dbReference type="Pfam" id="PF00067">
    <property type="entry name" value="p450"/>
    <property type="match status" value="1"/>
</dbReference>
<evidence type="ECO:0000256" key="1">
    <source>
        <dbReference type="ARBA" id="ARBA00010617"/>
    </source>
</evidence>
<evidence type="ECO:0008006" key="5">
    <source>
        <dbReference type="Google" id="ProtNLM"/>
    </source>
</evidence>
<dbReference type="AlphaFoldDB" id="A0A7I7XTH8"/>
<dbReference type="PROSITE" id="PS00086">
    <property type="entry name" value="CYTOCHROME_P450"/>
    <property type="match status" value="1"/>
</dbReference>
<dbReference type="PANTHER" id="PTHR46696">
    <property type="entry name" value="P450, PUTATIVE (EUROFUNG)-RELATED"/>
    <property type="match status" value="1"/>
</dbReference>
<dbReference type="InterPro" id="IPR017972">
    <property type="entry name" value="Cyt_P450_CS"/>
</dbReference>
<keyword evidence="2" id="KW-0503">Monooxygenase</keyword>
<keyword evidence="2" id="KW-0408">Iron</keyword>
<reference evidence="3" key="1">
    <citation type="journal article" date="2019" name="Emerg. Microbes Infect.">
        <title>Comprehensive subspecies identification of 175 nontuberculous mycobacteria species based on 7547 genomic profiles.</title>
        <authorList>
            <person name="Matsumoto Y."/>
            <person name="Kinjo T."/>
            <person name="Motooka D."/>
            <person name="Nabeya D."/>
            <person name="Jung N."/>
            <person name="Uechi K."/>
            <person name="Horii T."/>
            <person name="Iida T."/>
            <person name="Fujita J."/>
            <person name="Nakamura S."/>
        </authorList>
    </citation>
    <scope>NUCLEOTIDE SEQUENCE [LARGE SCALE GENOMIC DNA]</scope>
    <source>
        <strain evidence="3">JCM 13671</strain>
    </source>
</reference>
<name>A0A7I7XTH8_9MYCO</name>
<dbReference type="EMBL" id="AP022612">
    <property type="protein sequence ID" value="BBZ32555.1"/>
    <property type="molecule type" value="Genomic_DNA"/>
</dbReference>
<dbReference type="GO" id="GO:0036199">
    <property type="term" value="F:cholest-4-en-3-one 26-monooxygenase activity"/>
    <property type="evidence" value="ECO:0007669"/>
    <property type="project" value="TreeGrafter"/>
</dbReference>
<keyword evidence="2" id="KW-0560">Oxidoreductase</keyword>
<proteinExistence type="inferred from homology"/>
<dbReference type="GO" id="GO:0020037">
    <property type="term" value="F:heme binding"/>
    <property type="evidence" value="ECO:0007669"/>
    <property type="project" value="InterPro"/>
</dbReference>
<reference evidence="3" key="2">
    <citation type="submission" date="2020-02" db="EMBL/GenBank/DDBJ databases">
        <authorList>
            <person name="Matsumoto Y."/>
            <person name="Motooka D."/>
            <person name="Nakamura S."/>
        </authorList>
    </citation>
    <scope>NUCLEOTIDE SEQUENCE</scope>
    <source>
        <strain evidence="3">JCM 13671</strain>
    </source>
</reference>
<dbReference type="Proteomes" id="UP000466931">
    <property type="component" value="Chromosome"/>
</dbReference>
<dbReference type="GO" id="GO:0005506">
    <property type="term" value="F:iron ion binding"/>
    <property type="evidence" value="ECO:0007669"/>
    <property type="project" value="InterPro"/>
</dbReference>
<sequence>MSGGEGAVTAGATRGLLPFGVGAHYCLGNALARIEGRIALDEMLNRFPDWEVDINSAVFSSSSAVRGWDSMPAHTVRGNGS</sequence>
<dbReference type="Gene3D" id="1.10.630.10">
    <property type="entry name" value="Cytochrome P450"/>
    <property type="match status" value="1"/>
</dbReference>
<comment type="similarity">
    <text evidence="1 2">Belongs to the cytochrome P450 family.</text>
</comment>
<keyword evidence="2" id="KW-0349">Heme</keyword>